<dbReference type="STRING" id="1560345.AWL63_11280"/>
<dbReference type="Pfam" id="PF07277">
    <property type="entry name" value="SapC"/>
    <property type="match status" value="1"/>
</dbReference>
<keyword evidence="2" id="KW-1185">Reference proteome</keyword>
<proteinExistence type="predicted"/>
<evidence type="ECO:0000313" key="2">
    <source>
        <dbReference type="Proteomes" id="UP000094256"/>
    </source>
</evidence>
<dbReference type="OrthoDB" id="9806524at2"/>
<organism evidence="1 2">
    <name type="scientific">Sphingomonas panacis</name>
    <dbReference type="NCBI Taxonomy" id="1560345"/>
    <lineage>
        <taxon>Bacteria</taxon>
        <taxon>Pseudomonadati</taxon>
        <taxon>Pseudomonadota</taxon>
        <taxon>Alphaproteobacteria</taxon>
        <taxon>Sphingomonadales</taxon>
        <taxon>Sphingomonadaceae</taxon>
        <taxon>Sphingomonas</taxon>
    </lineage>
</organism>
<dbReference type="AlphaFoldDB" id="A0A1B3ZAL4"/>
<evidence type="ECO:0000313" key="1">
    <source>
        <dbReference type="EMBL" id="AOH84462.1"/>
    </source>
</evidence>
<name>A0A1B3ZAL4_9SPHN</name>
<reference evidence="1 2" key="1">
    <citation type="submission" date="2016-01" db="EMBL/GenBank/DDBJ databases">
        <title>Complete genome and mega plasmid sequence of Sphingomonas panacis DCY99 elicits systemic resistance in rice to Xanthomonas oryzae.</title>
        <authorList>
            <person name="Kim Y.J."/>
            <person name="Yang D.C."/>
            <person name="Sing P."/>
        </authorList>
    </citation>
    <scope>NUCLEOTIDE SEQUENCE [LARGE SCALE GENOMIC DNA]</scope>
    <source>
        <strain evidence="1 2">DCY99</strain>
    </source>
</reference>
<gene>
    <name evidence="1" type="ORF">AWL63_11280</name>
</gene>
<dbReference type="RefSeq" id="WP_069205017.1">
    <property type="nucleotide sequence ID" value="NZ_CP014168.1"/>
</dbReference>
<protein>
    <submittedName>
        <fullName evidence="1">Multidrug transporter</fullName>
    </submittedName>
</protein>
<sequence length="258" mass="28722">MASAPQQASLPLFYNALEPLSSGAHAAFKLRQIDSAPFLVNQHAIPVTVDEFIHVQRSMPIVFTAGDEPVPIALMGLNEGVNVFIDDEGKLSDPSTYVPAYVRRYPFMLARLTPDAQELSLCFDSTADVIGAFEEGEPLFEDGKPTAIVQNILQFNEMFEEAGARTGNFMRELRELGLLMEGEISIQPEGAPQPFVYRGFQMVNEEKLNELRGDQLRKIQKNGMLPLLYAHLFSLQLMPQLFDRQNRAGKVPLPPLAS</sequence>
<dbReference type="InterPro" id="IPR010836">
    <property type="entry name" value="SapC"/>
</dbReference>
<dbReference type="KEGG" id="span:AWL63_11280"/>
<dbReference type="Proteomes" id="UP000094256">
    <property type="component" value="Chromosome"/>
</dbReference>
<accession>A0A1B3ZAL4</accession>
<dbReference type="EMBL" id="CP014168">
    <property type="protein sequence ID" value="AOH84462.1"/>
    <property type="molecule type" value="Genomic_DNA"/>
</dbReference>